<reference evidence="1 2" key="1">
    <citation type="journal article" date="2022" name="New Phytol.">
        <title>Ecological generalism drives hyperdiversity of secondary metabolite gene clusters in xylarialean endophytes.</title>
        <authorList>
            <person name="Franco M.E.E."/>
            <person name="Wisecaver J.H."/>
            <person name="Arnold A.E."/>
            <person name="Ju Y.M."/>
            <person name="Slot J.C."/>
            <person name="Ahrendt S."/>
            <person name="Moore L.P."/>
            <person name="Eastman K.E."/>
            <person name="Scott K."/>
            <person name="Konkel Z."/>
            <person name="Mondo S.J."/>
            <person name="Kuo A."/>
            <person name="Hayes R.D."/>
            <person name="Haridas S."/>
            <person name="Andreopoulos B."/>
            <person name="Riley R."/>
            <person name="LaButti K."/>
            <person name="Pangilinan J."/>
            <person name="Lipzen A."/>
            <person name="Amirebrahimi M."/>
            <person name="Yan J."/>
            <person name="Adam C."/>
            <person name="Keymanesh K."/>
            <person name="Ng V."/>
            <person name="Louie K."/>
            <person name="Northen T."/>
            <person name="Drula E."/>
            <person name="Henrissat B."/>
            <person name="Hsieh H.M."/>
            <person name="Youens-Clark K."/>
            <person name="Lutzoni F."/>
            <person name="Miadlikowska J."/>
            <person name="Eastwood D.C."/>
            <person name="Hamelin R.C."/>
            <person name="Grigoriev I.V."/>
            <person name="U'Ren J.M."/>
        </authorList>
    </citation>
    <scope>NUCLEOTIDE SEQUENCE [LARGE SCALE GENOMIC DNA]</scope>
    <source>
        <strain evidence="1 2">ER1909</strain>
    </source>
</reference>
<protein>
    <submittedName>
        <fullName evidence="1">Uncharacterized protein</fullName>
    </submittedName>
</protein>
<evidence type="ECO:0000313" key="1">
    <source>
        <dbReference type="EMBL" id="KAI6089596.1"/>
    </source>
</evidence>
<evidence type="ECO:0000313" key="2">
    <source>
        <dbReference type="Proteomes" id="UP001497680"/>
    </source>
</evidence>
<sequence>MSSPSNFNHGLLLIGALMVFFYLIISRGGSSNSNESYTQANISIAIATTILHPSPTFLAWLDYHLRWVQHVVIYMDDANERSEFVRLCGDRPITLFEGSQVAPEMTPESRLIRRQMENMKHAIAYLTEGGYTWLIHIDPDELLYGPLIESRAWAQDPEVGLVTFPNHEALPVSFETSDPFRDNTYFWVSGMDGNANFLAYGNGKSAVRLGRGVKPRGAHWFDGYVGRASTTSPGEAVLLHYPYPSYGSWLRKFNHYGAFPDHWFGDRAAPKIMDFMLQSRDVAQEAHRTGDWAKAKAFFSGRIPDPESRDRAISQGKIRLYTPFSSLESIENHS</sequence>
<proteinExistence type="predicted"/>
<keyword evidence="2" id="KW-1185">Reference proteome</keyword>
<accession>A0ACC0D9Z9</accession>
<gene>
    <name evidence="1" type="ORF">F4821DRAFT_58302</name>
</gene>
<comment type="caution">
    <text evidence="1">The sequence shown here is derived from an EMBL/GenBank/DDBJ whole genome shotgun (WGS) entry which is preliminary data.</text>
</comment>
<organism evidence="1 2">
    <name type="scientific">Hypoxylon rubiginosum</name>
    <dbReference type="NCBI Taxonomy" id="110542"/>
    <lineage>
        <taxon>Eukaryota</taxon>
        <taxon>Fungi</taxon>
        <taxon>Dikarya</taxon>
        <taxon>Ascomycota</taxon>
        <taxon>Pezizomycotina</taxon>
        <taxon>Sordariomycetes</taxon>
        <taxon>Xylariomycetidae</taxon>
        <taxon>Xylariales</taxon>
        <taxon>Hypoxylaceae</taxon>
        <taxon>Hypoxylon</taxon>
    </lineage>
</organism>
<name>A0ACC0D9Z9_9PEZI</name>
<dbReference type="EMBL" id="MU394295">
    <property type="protein sequence ID" value="KAI6089596.1"/>
    <property type="molecule type" value="Genomic_DNA"/>
</dbReference>
<dbReference type="Proteomes" id="UP001497680">
    <property type="component" value="Unassembled WGS sequence"/>
</dbReference>